<dbReference type="RefSeq" id="WP_089889870.1">
    <property type="nucleotide sequence ID" value="NZ_FOJG01000001.1"/>
</dbReference>
<name>A0A1I0NW67_9BACT</name>
<reference evidence="2" key="1">
    <citation type="submission" date="2016-10" db="EMBL/GenBank/DDBJ databases">
        <authorList>
            <person name="Varghese N."/>
            <person name="Submissions S."/>
        </authorList>
    </citation>
    <scope>NUCLEOTIDE SEQUENCE [LARGE SCALE GENOMIC DNA]</scope>
    <source>
        <strain evidence="2">DSM 3695</strain>
    </source>
</reference>
<gene>
    <name evidence="1" type="ORF">SAMN04488122_0409</name>
</gene>
<sequence>MRNIACTFNVDGVPTKINLRKLPRQRRFQAIIDRNITEYIISDETNEIEYYEGPVLNEYLFSRIATLIKQYFPNVRAIMKIGEDNYEDYDDF</sequence>
<accession>A0A1I0NW67</accession>
<evidence type="ECO:0000313" key="2">
    <source>
        <dbReference type="Proteomes" id="UP000199310"/>
    </source>
</evidence>
<organism evidence="1 2">
    <name type="scientific">Chitinophaga arvensicola</name>
    <dbReference type="NCBI Taxonomy" id="29529"/>
    <lineage>
        <taxon>Bacteria</taxon>
        <taxon>Pseudomonadati</taxon>
        <taxon>Bacteroidota</taxon>
        <taxon>Chitinophagia</taxon>
        <taxon>Chitinophagales</taxon>
        <taxon>Chitinophagaceae</taxon>
        <taxon>Chitinophaga</taxon>
    </lineage>
</organism>
<protein>
    <submittedName>
        <fullName evidence="1">Uncharacterized protein</fullName>
    </submittedName>
</protein>
<proteinExistence type="predicted"/>
<dbReference type="Proteomes" id="UP000199310">
    <property type="component" value="Unassembled WGS sequence"/>
</dbReference>
<evidence type="ECO:0000313" key="1">
    <source>
        <dbReference type="EMBL" id="SEW05960.1"/>
    </source>
</evidence>
<keyword evidence="2" id="KW-1185">Reference proteome</keyword>
<dbReference type="OrthoDB" id="673295at2"/>
<dbReference type="AlphaFoldDB" id="A0A1I0NW67"/>
<dbReference type="EMBL" id="FOJG01000001">
    <property type="protein sequence ID" value="SEW05960.1"/>
    <property type="molecule type" value="Genomic_DNA"/>
</dbReference>